<protein>
    <submittedName>
        <fullName evidence="2">Uncharacterized protein</fullName>
    </submittedName>
</protein>
<accession>A0AA87Z771</accession>
<evidence type="ECO:0000313" key="2">
    <source>
        <dbReference type="EMBL" id="GMN29897.1"/>
    </source>
</evidence>
<feature type="compositionally biased region" description="Gly residues" evidence="1">
    <location>
        <begin position="30"/>
        <end position="43"/>
    </location>
</feature>
<sequence>MVGGGDLARTIGGRSASLDLGGREARESRGPGGEGLANTGGGDSATEKTTWGLRELGGGGCDGEEGGRGGSQNSIVARGVRNLDRGTQGGGAEPRSHASKGRGRTQIAASTVGLQPRSCEGERDGTRGKEGEREGGKEMISDSGIGVRSGGWGWDR</sequence>
<dbReference type="AlphaFoldDB" id="A0AA87Z771"/>
<feature type="region of interest" description="Disordered" evidence="1">
    <location>
        <begin position="1"/>
        <end position="156"/>
    </location>
</feature>
<reference evidence="2" key="1">
    <citation type="submission" date="2023-07" db="EMBL/GenBank/DDBJ databases">
        <title>draft genome sequence of fig (Ficus carica).</title>
        <authorList>
            <person name="Takahashi T."/>
            <person name="Nishimura K."/>
        </authorList>
    </citation>
    <scope>NUCLEOTIDE SEQUENCE</scope>
</reference>
<feature type="compositionally biased region" description="Gly residues" evidence="1">
    <location>
        <begin position="147"/>
        <end position="156"/>
    </location>
</feature>
<comment type="caution">
    <text evidence="2">The sequence shown here is derived from an EMBL/GenBank/DDBJ whole genome shotgun (WGS) entry which is preliminary data.</text>
</comment>
<proteinExistence type="predicted"/>
<name>A0AA87Z771_FICCA</name>
<dbReference type="EMBL" id="BTGU01000002">
    <property type="protein sequence ID" value="GMN29897.1"/>
    <property type="molecule type" value="Genomic_DNA"/>
</dbReference>
<feature type="compositionally biased region" description="Basic and acidic residues" evidence="1">
    <location>
        <begin position="119"/>
        <end position="140"/>
    </location>
</feature>
<organism evidence="2 3">
    <name type="scientific">Ficus carica</name>
    <name type="common">Common fig</name>
    <dbReference type="NCBI Taxonomy" id="3494"/>
    <lineage>
        <taxon>Eukaryota</taxon>
        <taxon>Viridiplantae</taxon>
        <taxon>Streptophyta</taxon>
        <taxon>Embryophyta</taxon>
        <taxon>Tracheophyta</taxon>
        <taxon>Spermatophyta</taxon>
        <taxon>Magnoliopsida</taxon>
        <taxon>eudicotyledons</taxon>
        <taxon>Gunneridae</taxon>
        <taxon>Pentapetalae</taxon>
        <taxon>rosids</taxon>
        <taxon>fabids</taxon>
        <taxon>Rosales</taxon>
        <taxon>Moraceae</taxon>
        <taxon>Ficeae</taxon>
        <taxon>Ficus</taxon>
    </lineage>
</organism>
<evidence type="ECO:0000256" key="1">
    <source>
        <dbReference type="SAM" id="MobiDB-lite"/>
    </source>
</evidence>
<keyword evidence="3" id="KW-1185">Reference proteome</keyword>
<dbReference type="Proteomes" id="UP001187192">
    <property type="component" value="Unassembled WGS sequence"/>
</dbReference>
<evidence type="ECO:0000313" key="3">
    <source>
        <dbReference type="Proteomes" id="UP001187192"/>
    </source>
</evidence>
<gene>
    <name evidence="2" type="ORF">TIFTF001_002602</name>
</gene>